<dbReference type="NCBIfam" id="TIGR03142">
    <property type="entry name" value="cytochro_ccmI"/>
    <property type="match status" value="1"/>
</dbReference>
<dbReference type="PANTHER" id="PTHR47870:SF1">
    <property type="entry name" value="CYTOCHROME C-TYPE BIOGENESIS PROTEIN CCMH"/>
    <property type="match status" value="1"/>
</dbReference>
<dbReference type="InterPro" id="IPR017560">
    <property type="entry name" value="Cyt_c_biogenesis_CcmI"/>
</dbReference>
<name>A0A2U8FH81_9PAST</name>
<evidence type="ECO:0000313" key="9">
    <source>
        <dbReference type="Proteomes" id="UP000244920"/>
    </source>
</evidence>
<comment type="subcellular location">
    <subcellularLocation>
        <location evidence="1">Cell envelope</location>
    </subcellularLocation>
</comment>
<dbReference type="PROSITE" id="PS50005">
    <property type="entry name" value="TPR"/>
    <property type="match status" value="1"/>
</dbReference>
<accession>A0A2U8FH81</accession>
<dbReference type="EMBL" id="CP029206">
    <property type="protein sequence ID" value="AWI50329.1"/>
    <property type="molecule type" value="Genomic_DNA"/>
</dbReference>
<dbReference type="InterPro" id="IPR056413">
    <property type="entry name" value="TPR_CcmH_CycH"/>
</dbReference>
<keyword evidence="6" id="KW-0472">Membrane</keyword>
<reference evidence="9" key="1">
    <citation type="submission" date="2018-05" db="EMBL/GenBank/DDBJ databases">
        <title>Complete genome sequence of Actinobacillus porcitonsillarum reference strain 9953L55 (CCUG 46996).</title>
        <authorList>
            <person name="Dona V."/>
            <person name="Perreten V."/>
        </authorList>
    </citation>
    <scope>NUCLEOTIDE SEQUENCE [LARGE SCALE GENOMIC DNA]</scope>
    <source>
        <strain evidence="9">9953L55</strain>
    </source>
</reference>
<dbReference type="KEGG" id="apor:DDU33_01905"/>
<dbReference type="SUPFAM" id="SSF48452">
    <property type="entry name" value="TPR-like"/>
    <property type="match status" value="1"/>
</dbReference>
<dbReference type="GO" id="GO:0030313">
    <property type="term" value="C:cell envelope"/>
    <property type="evidence" value="ECO:0007669"/>
    <property type="project" value="UniProtKB-SubCell"/>
</dbReference>
<protein>
    <submittedName>
        <fullName evidence="8">C-type cytochrome biogenesis protein CcmI</fullName>
    </submittedName>
</protein>
<keyword evidence="2" id="KW-0677">Repeat</keyword>
<evidence type="ECO:0000256" key="3">
    <source>
        <dbReference type="ARBA" id="ARBA00022748"/>
    </source>
</evidence>
<organism evidence="8 9">
    <name type="scientific">Actinobacillus porcitonsillarum</name>
    <dbReference type="NCBI Taxonomy" id="189834"/>
    <lineage>
        <taxon>Bacteria</taxon>
        <taxon>Pseudomonadati</taxon>
        <taxon>Pseudomonadota</taxon>
        <taxon>Gammaproteobacteria</taxon>
        <taxon>Pasteurellales</taxon>
        <taxon>Pasteurellaceae</taxon>
        <taxon>Actinobacillus</taxon>
    </lineage>
</organism>
<keyword evidence="9" id="KW-1185">Reference proteome</keyword>
<dbReference type="Pfam" id="PF23914">
    <property type="entry name" value="TPR_CcmH_CycH"/>
    <property type="match status" value="1"/>
</dbReference>
<dbReference type="Proteomes" id="UP000244920">
    <property type="component" value="Chromosome"/>
</dbReference>
<sequence>MTFWIIIAVITLIVCLVGFYPLFRKNTLEATHQRDLLNKTFYLHRLKETEREVDEGIIEDHSQTQLELQQSLLEDIPETATAPSESKTVIHKAWFIPLFIGVAAISTASYFTVGSWQATSMIEMTHKKLDYFYERIKDEETNPLSEAELNQFAIALRAELQENPTNAKGWFMLGQVGMAKDDGQLAYESYGKAAQLEPKNLQYKSSYAQLLMLSQDKADKEKGKVLLKELIREDHTNLDALSMLAFNAFEEEDFKMAAMTWGMMLKLIPEDNPRRKTVEKSIDMAMQMMKAQETPPPAPEKK</sequence>
<dbReference type="GO" id="GO:0017004">
    <property type="term" value="P:cytochrome complex assembly"/>
    <property type="evidence" value="ECO:0007669"/>
    <property type="project" value="UniProtKB-KW"/>
</dbReference>
<evidence type="ECO:0000256" key="6">
    <source>
        <dbReference type="SAM" id="Phobius"/>
    </source>
</evidence>
<keyword evidence="6" id="KW-0812">Transmembrane</keyword>
<dbReference type="PANTHER" id="PTHR47870">
    <property type="entry name" value="CYTOCHROME C-TYPE BIOGENESIS PROTEIN CCMH"/>
    <property type="match status" value="1"/>
</dbReference>
<dbReference type="RefSeq" id="WP_108922808.1">
    <property type="nucleotide sequence ID" value="NZ_CP029206.1"/>
</dbReference>
<keyword evidence="3" id="KW-0201">Cytochrome c-type biogenesis</keyword>
<evidence type="ECO:0000256" key="1">
    <source>
        <dbReference type="ARBA" id="ARBA00004196"/>
    </source>
</evidence>
<feature type="transmembrane region" description="Helical" evidence="6">
    <location>
        <begin position="6"/>
        <end position="23"/>
    </location>
</feature>
<dbReference type="Gene3D" id="1.25.40.10">
    <property type="entry name" value="Tetratricopeptide repeat domain"/>
    <property type="match status" value="1"/>
</dbReference>
<evidence type="ECO:0000256" key="2">
    <source>
        <dbReference type="ARBA" id="ARBA00022737"/>
    </source>
</evidence>
<evidence type="ECO:0000313" key="8">
    <source>
        <dbReference type="EMBL" id="AWI50329.1"/>
    </source>
</evidence>
<dbReference type="AlphaFoldDB" id="A0A2U8FH81"/>
<keyword evidence="6" id="KW-1133">Transmembrane helix</keyword>
<dbReference type="GO" id="GO:0005886">
    <property type="term" value="C:plasma membrane"/>
    <property type="evidence" value="ECO:0007669"/>
    <property type="project" value="TreeGrafter"/>
</dbReference>
<keyword evidence="4 5" id="KW-0802">TPR repeat</keyword>
<evidence type="ECO:0000256" key="5">
    <source>
        <dbReference type="PROSITE-ProRule" id="PRU00339"/>
    </source>
</evidence>
<feature type="repeat" description="TPR" evidence="5">
    <location>
        <begin position="167"/>
        <end position="200"/>
    </location>
</feature>
<gene>
    <name evidence="8" type="primary">ccmI</name>
    <name evidence="8" type="ORF">DDU33_01905</name>
</gene>
<dbReference type="InterPro" id="IPR019734">
    <property type="entry name" value="TPR_rpt"/>
</dbReference>
<dbReference type="InterPro" id="IPR051263">
    <property type="entry name" value="C-type_cytochrome_biogenesis"/>
</dbReference>
<evidence type="ECO:0000256" key="4">
    <source>
        <dbReference type="ARBA" id="ARBA00022803"/>
    </source>
</evidence>
<dbReference type="InterPro" id="IPR011990">
    <property type="entry name" value="TPR-like_helical_dom_sf"/>
</dbReference>
<feature type="transmembrane region" description="Helical" evidence="6">
    <location>
        <begin position="93"/>
        <end position="113"/>
    </location>
</feature>
<proteinExistence type="predicted"/>
<feature type="domain" description="Cytochrome c-type biogenesis protein H TPR" evidence="7">
    <location>
        <begin position="122"/>
        <end position="275"/>
    </location>
</feature>
<evidence type="ECO:0000259" key="7">
    <source>
        <dbReference type="Pfam" id="PF23914"/>
    </source>
</evidence>